<dbReference type="KEGG" id="maes:Ga0123461_1984"/>
<feature type="domain" description="tRNA (guanine-N(1)-)-methyltransferase C-terminal" evidence="1">
    <location>
        <begin position="8"/>
        <end position="177"/>
    </location>
</feature>
<dbReference type="EMBL" id="CP018799">
    <property type="protein sequence ID" value="ATX80390.1"/>
    <property type="molecule type" value="Genomic_DNA"/>
</dbReference>
<accession>A0A2K8KZD5</accession>
<dbReference type="AlphaFoldDB" id="A0A2K8KZD5"/>
<protein>
    <recommendedName>
        <fullName evidence="1">tRNA (guanine-N(1)-)-methyltransferase C-terminal domain-containing protein</fullName>
    </recommendedName>
</protein>
<dbReference type="InterPro" id="IPR029026">
    <property type="entry name" value="tRNA_m1G_MTases_N"/>
</dbReference>
<gene>
    <name evidence="2" type="ORF">Ga0123461_1984</name>
</gene>
<dbReference type="Gene3D" id="3.40.1280.10">
    <property type="match status" value="1"/>
</dbReference>
<dbReference type="RefSeq" id="WP_100278162.1">
    <property type="nucleotide sequence ID" value="NZ_CP018799.1"/>
</dbReference>
<dbReference type="InterPro" id="IPR019230">
    <property type="entry name" value="RNA_MeTrfase_C_dom"/>
</dbReference>
<evidence type="ECO:0000313" key="2">
    <source>
        <dbReference type="EMBL" id="ATX80390.1"/>
    </source>
</evidence>
<name>A0A2K8KZD5_MARES</name>
<dbReference type="Proteomes" id="UP000231701">
    <property type="component" value="Chromosome"/>
</dbReference>
<dbReference type="Pfam" id="PF09936">
    <property type="entry name" value="Methyltrn_RNA_4"/>
    <property type="match status" value="1"/>
</dbReference>
<organism evidence="2 3">
    <name type="scientific">Mariprofundus aestuarium</name>
    <dbReference type="NCBI Taxonomy" id="1921086"/>
    <lineage>
        <taxon>Bacteria</taxon>
        <taxon>Pseudomonadati</taxon>
        <taxon>Pseudomonadota</taxon>
        <taxon>Candidatius Mariprofundia</taxon>
        <taxon>Mariprofundales</taxon>
        <taxon>Mariprofundaceae</taxon>
        <taxon>Mariprofundus</taxon>
    </lineage>
</organism>
<evidence type="ECO:0000259" key="1">
    <source>
        <dbReference type="Pfam" id="PF09936"/>
    </source>
</evidence>
<reference evidence="2 3" key="1">
    <citation type="submission" date="2016-12" db="EMBL/GenBank/DDBJ databases">
        <title>Isolation and genomic insights into novel planktonic Zetaproteobacteria from stratified waters of the Chesapeake Bay.</title>
        <authorList>
            <person name="McAllister S.M."/>
            <person name="Kato S."/>
            <person name="Chan C.S."/>
            <person name="Chiu B.K."/>
            <person name="Field E.K."/>
        </authorList>
    </citation>
    <scope>NUCLEOTIDE SEQUENCE [LARGE SCALE GENOMIC DNA]</scope>
    <source>
        <strain evidence="2 3">CP-5</strain>
    </source>
</reference>
<dbReference type="OrthoDB" id="9794931at2"/>
<proteinExistence type="predicted"/>
<keyword evidence="3" id="KW-1185">Reference proteome</keyword>
<sequence>MPLSKNEVAVALVHHPVLTRTGETGTTAITSIDVHDFARSCAFYSVAPVYLVHPADGMHALIHDMTDYYLNGAGGERNPNRREVLQAIKCVKSFEEIPGLDQYKLWYTSATPPEGMVIDPSEIPKLDGKHLIVFGTGWGLDAKNMPDANGWLSPIEGVGKVRHLSVRAALAIYLDRLKIG</sequence>
<evidence type="ECO:0000313" key="3">
    <source>
        <dbReference type="Proteomes" id="UP000231701"/>
    </source>
</evidence>